<dbReference type="AlphaFoldDB" id="A0A7J3YU46"/>
<proteinExistence type="predicted"/>
<evidence type="ECO:0000256" key="1">
    <source>
        <dbReference type="SAM" id="Phobius"/>
    </source>
</evidence>
<name>A0A7J3YU46_9CREN</name>
<dbReference type="CDD" id="cd01983">
    <property type="entry name" value="SIMIBI"/>
    <property type="match status" value="1"/>
</dbReference>
<comment type="caution">
    <text evidence="2">The sequence shown here is derived from an EMBL/GenBank/DDBJ whole genome shotgun (WGS) entry which is preliminary data.</text>
</comment>
<protein>
    <submittedName>
        <fullName evidence="2">Uncharacterized protein</fullName>
    </submittedName>
</protein>
<gene>
    <name evidence="2" type="ORF">ENM70_01745</name>
</gene>
<dbReference type="EMBL" id="DRYU01000038">
    <property type="protein sequence ID" value="HHP92338.1"/>
    <property type="molecule type" value="Genomic_DNA"/>
</dbReference>
<feature type="transmembrane region" description="Helical" evidence="1">
    <location>
        <begin position="31"/>
        <end position="53"/>
    </location>
</feature>
<accession>A0A7J3YU46</accession>
<evidence type="ECO:0000313" key="2">
    <source>
        <dbReference type="EMBL" id="HHP92338.1"/>
    </source>
</evidence>
<keyword evidence="1" id="KW-0812">Transmembrane</keyword>
<sequence>MMIFTGPTASGKTTLMKILCRRMREKGKRCICVVSPPFGGLSYLIIMLLSKILTCSCKLRITRRTWRGFTILEKFNRNLIPKILPLAIVLDFLFKTLQHTTFMIAEKLDFIVLVEDYFPQMISEHLIFSKYYRSRSKIINYIITLELRILHKYVRKNRDAMCIHVYADPITRTLLELKRSGEFVDMNNFYDNFVRHLMPRTICKALRLKVIQVTSYSKEDAELGVL</sequence>
<keyword evidence="1" id="KW-1133">Transmembrane helix</keyword>
<dbReference type="Gene3D" id="3.40.50.300">
    <property type="entry name" value="P-loop containing nucleotide triphosphate hydrolases"/>
    <property type="match status" value="1"/>
</dbReference>
<dbReference type="SUPFAM" id="SSF52540">
    <property type="entry name" value="P-loop containing nucleoside triphosphate hydrolases"/>
    <property type="match status" value="1"/>
</dbReference>
<dbReference type="InterPro" id="IPR027417">
    <property type="entry name" value="P-loop_NTPase"/>
</dbReference>
<organism evidence="2">
    <name type="scientific">Ignisphaera aggregans</name>
    <dbReference type="NCBI Taxonomy" id="334771"/>
    <lineage>
        <taxon>Archaea</taxon>
        <taxon>Thermoproteota</taxon>
        <taxon>Thermoprotei</taxon>
        <taxon>Desulfurococcales</taxon>
        <taxon>Desulfurococcaceae</taxon>
        <taxon>Ignisphaera</taxon>
    </lineage>
</organism>
<reference evidence="2" key="1">
    <citation type="journal article" date="2020" name="mSystems">
        <title>Genome- and Community-Level Interaction Insights into Carbon Utilization and Element Cycling Functions of Hydrothermarchaeota in Hydrothermal Sediment.</title>
        <authorList>
            <person name="Zhou Z."/>
            <person name="Liu Y."/>
            <person name="Xu W."/>
            <person name="Pan J."/>
            <person name="Luo Z.H."/>
            <person name="Li M."/>
        </authorList>
    </citation>
    <scope>NUCLEOTIDE SEQUENCE [LARGE SCALE GENOMIC DNA]</scope>
    <source>
        <strain evidence="2">SpSt-1109</strain>
    </source>
</reference>
<keyword evidence="1" id="KW-0472">Membrane</keyword>